<evidence type="ECO:0000256" key="1">
    <source>
        <dbReference type="SAM" id="Phobius"/>
    </source>
</evidence>
<sequence>MMQAGMYSQTVTFLFSLFVLCFITCTISGLVLFLFKARRANEELRHPLLQHRPFKQYPFAIQASIMLDYFLRLAFPRTKWWLIGHANKQLAHVDPKRVPLDVKWPIIGFWGACWLGLLAMISLWAMLLLGM</sequence>
<evidence type="ECO:0000313" key="2">
    <source>
        <dbReference type="EMBL" id="CCJ53102.1"/>
    </source>
</evidence>
<dbReference type="GeneID" id="69601809"/>
<keyword evidence="1" id="KW-0472">Membrane</keyword>
<gene>
    <name evidence="2" type="ORF">BN112_1184</name>
</gene>
<evidence type="ECO:0000313" key="3">
    <source>
        <dbReference type="Proteomes" id="UP000007564"/>
    </source>
</evidence>
<protein>
    <submittedName>
        <fullName evidence="2">Putative membrane protein</fullName>
    </submittedName>
</protein>
<dbReference type="RefSeq" id="WP_003810249.1">
    <property type="nucleotide sequence ID" value="NC_019382.1"/>
</dbReference>
<accession>A0A0C6P378</accession>
<keyword evidence="1" id="KW-0812">Transmembrane</keyword>
<dbReference type="KEGG" id="bbh:BN112_1184"/>
<dbReference type="AlphaFoldDB" id="A0A0C6P378"/>
<reference evidence="2 3" key="1">
    <citation type="journal article" date="2012" name="BMC Genomics">
        <title>Comparative genomics of the classical Bordetella subspecies: the evolution and exchange of virulence-associated diversity amongst closely related pathogens.</title>
        <authorList>
            <person name="Park J."/>
            <person name="Zhang Y."/>
            <person name="Buboltz A.M."/>
            <person name="Zhang X."/>
            <person name="Schuster S.C."/>
            <person name="Ahuja U."/>
            <person name="Liu M."/>
            <person name="Miller J.F."/>
            <person name="Sebaihia M."/>
            <person name="Bentley S.D."/>
            <person name="Parkhill J."/>
            <person name="Harvill E.T."/>
        </authorList>
    </citation>
    <scope>NUCLEOTIDE SEQUENCE [LARGE SCALE GENOMIC DNA]</scope>
    <source>
        <strain evidence="2 3">253</strain>
    </source>
</reference>
<dbReference type="HOGENOM" id="CLU_1944561_0_0_4"/>
<dbReference type="EMBL" id="HE965806">
    <property type="protein sequence ID" value="CCJ53102.1"/>
    <property type="molecule type" value="Genomic_DNA"/>
</dbReference>
<proteinExistence type="predicted"/>
<keyword evidence="1" id="KW-1133">Transmembrane helix</keyword>
<organism evidence="2 3">
    <name type="scientific">Bordetella bronchiseptica 253</name>
    <dbReference type="NCBI Taxonomy" id="568707"/>
    <lineage>
        <taxon>Bacteria</taxon>
        <taxon>Pseudomonadati</taxon>
        <taxon>Pseudomonadota</taxon>
        <taxon>Betaproteobacteria</taxon>
        <taxon>Burkholderiales</taxon>
        <taxon>Alcaligenaceae</taxon>
        <taxon>Bordetella</taxon>
    </lineage>
</organism>
<dbReference type="OrthoDB" id="8685538at2"/>
<name>A0A0C6P378_BORBO</name>
<dbReference type="Proteomes" id="UP000007564">
    <property type="component" value="Chromosome"/>
</dbReference>
<feature type="transmembrane region" description="Helical" evidence="1">
    <location>
        <begin position="107"/>
        <end position="129"/>
    </location>
</feature>
<feature type="transmembrane region" description="Helical" evidence="1">
    <location>
        <begin position="12"/>
        <end position="35"/>
    </location>
</feature>